<feature type="compositionally biased region" description="Basic and acidic residues" evidence="1">
    <location>
        <begin position="91"/>
        <end position="101"/>
    </location>
</feature>
<dbReference type="InterPro" id="IPR001214">
    <property type="entry name" value="SET_dom"/>
</dbReference>
<sequence>MTSVDQYNLTTVINKEEFKSYVYVEELEVEGRSLVAKKALYPGDVVLIEEPLTKYDLKPTCRSTKSPYFSKELWRSLMAIVREHEEPVEHFNDFKKQGKTDTEEDDNDSYSGYSSEEETDEEEEEEEAMADSDFCPGVPAAILAYLDIHPPTHVFSKIRPRKTFKSDDFDFFYYPDPQEDPQWAEHKTYQLVCDVVHRVVKTEPLYSHVDASDLINFVLKIYCNAHTVALPRAREIPTHSHKKYRREIYKPKFAENDTYWGEDEEELVITPTITLLRWGSKMPHSCTPNLFLRFEPASNAMVFTVIRPLEAGEPLSFSYLPEDDLSVGGLICGTAEDRRKKLEKFKFFTCTCESCIDWDWARGVLCKKCNTSENYCNRQGIWKCFNCQNLNEPTFIGDREKSVTRVLMGFASRIYNNRINQSVLGMLEPYLFDLLKPADENQVPVPRNHWTFGIVHSLLATYHLYLFPKAFGKGLADRLGLFEMGLKEALTYVELFNGCIVHHNNSESMSHGNPLAAFFAGWRILHIVIDLVMDTTENKYANATYERSDSESDSDSDSDSTGEEEATIIKPKQEVKPVTEEETTPAEPELIPLPQEWIEPITKISNIVTEEWMPLIEQVFKNHQSPVVDDMRRQIKDFAERVEQTSKVTTQN</sequence>
<gene>
    <name evidence="3" type="ORF">HPULCUR_004131</name>
</gene>
<feature type="region of interest" description="Disordered" evidence="1">
    <location>
        <begin position="543"/>
        <end position="593"/>
    </location>
</feature>
<dbReference type="CDD" id="cd20071">
    <property type="entry name" value="SET_SMYD"/>
    <property type="match status" value="1"/>
</dbReference>
<evidence type="ECO:0000259" key="2">
    <source>
        <dbReference type="PROSITE" id="PS50280"/>
    </source>
</evidence>
<feature type="region of interest" description="Disordered" evidence="1">
    <location>
        <begin position="91"/>
        <end position="131"/>
    </location>
</feature>
<organism evidence="3 4">
    <name type="scientific">Helicostylum pulchrum</name>
    <dbReference type="NCBI Taxonomy" id="562976"/>
    <lineage>
        <taxon>Eukaryota</taxon>
        <taxon>Fungi</taxon>
        <taxon>Fungi incertae sedis</taxon>
        <taxon>Mucoromycota</taxon>
        <taxon>Mucoromycotina</taxon>
        <taxon>Mucoromycetes</taxon>
        <taxon>Mucorales</taxon>
        <taxon>Mucorineae</taxon>
        <taxon>Mucoraceae</taxon>
        <taxon>Helicostylum</taxon>
    </lineage>
</organism>
<name>A0ABP9XWM4_9FUNG</name>
<dbReference type="PANTHER" id="PTHR12197">
    <property type="entry name" value="HISTONE-LYSINE N-METHYLTRANSFERASE SMYD"/>
    <property type="match status" value="1"/>
</dbReference>
<dbReference type="Proteomes" id="UP001476247">
    <property type="component" value="Unassembled WGS sequence"/>
</dbReference>
<dbReference type="InterPro" id="IPR050869">
    <property type="entry name" value="H3K4_H4K5_MeTrfase"/>
</dbReference>
<feature type="compositionally biased region" description="Acidic residues" evidence="1">
    <location>
        <begin position="115"/>
        <end position="130"/>
    </location>
</feature>
<reference evidence="3 4" key="1">
    <citation type="submission" date="2024-04" db="EMBL/GenBank/DDBJ databases">
        <title>genome sequences of Mucor flavus KT1a and Helicostylum pulchrum KT1b strains isolation_sourced from the surface of a dry-aged beef.</title>
        <authorList>
            <person name="Toyotome T."/>
            <person name="Hosono M."/>
            <person name="Torimaru M."/>
            <person name="Fukuda K."/>
            <person name="Mikami N."/>
        </authorList>
    </citation>
    <scope>NUCLEOTIDE SEQUENCE [LARGE SCALE GENOMIC DNA]</scope>
    <source>
        <strain evidence="3 4">KT1b</strain>
    </source>
</reference>
<dbReference type="Pfam" id="PF00856">
    <property type="entry name" value="SET"/>
    <property type="match status" value="1"/>
</dbReference>
<comment type="caution">
    <text evidence="3">The sequence shown here is derived from an EMBL/GenBank/DDBJ whole genome shotgun (WGS) entry which is preliminary data.</text>
</comment>
<dbReference type="SMART" id="SM00317">
    <property type="entry name" value="SET"/>
    <property type="match status" value="1"/>
</dbReference>
<dbReference type="Gene3D" id="1.25.40.10">
    <property type="entry name" value="Tetratricopeptide repeat domain"/>
    <property type="match status" value="1"/>
</dbReference>
<feature type="compositionally biased region" description="Acidic residues" evidence="1">
    <location>
        <begin position="551"/>
        <end position="566"/>
    </location>
</feature>
<proteinExistence type="predicted"/>
<feature type="domain" description="SET" evidence="2">
    <location>
        <begin position="16"/>
        <end position="320"/>
    </location>
</feature>
<accession>A0ABP9XWM4</accession>
<dbReference type="InterPro" id="IPR011990">
    <property type="entry name" value="TPR-like_helical_dom_sf"/>
</dbReference>
<keyword evidence="4" id="KW-1185">Reference proteome</keyword>
<dbReference type="SUPFAM" id="SSF82199">
    <property type="entry name" value="SET domain"/>
    <property type="match status" value="1"/>
</dbReference>
<dbReference type="InterPro" id="IPR046341">
    <property type="entry name" value="SET_dom_sf"/>
</dbReference>
<dbReference type="PROSITE" id="PS50280">
    <property type="entry name" value="SET"/>
    <property type="match status" value="1"/>
</dbReference>
<evidence type="ECO:0000313" key="4">
    <source>
        <dbReference type="Proteomes" id="UP001476247"/>
    </source>
</evidence>
<dbReference type="EMBL" id="BAABUJ010000011">
    <property type="protein sequence ID" value="GAA5798725.1"/>
    <property type="molecule type" value="Genomic_DNA"/>
</dbReference>
<evidence type="ECO:0000313" key="3">
    <source>
        <dbReference type="EMBL" id="GAA5798725.1"/>
    </source>
</evidence>
<protein>
    <recommendedName>
        <fullName evidence="2">SET domain-containing protein</fullName>
    </recommendedName>
</protein>
<dbReference type="Gene3D" id="2.170.270.10">
    <property type="entry name" value="SET domain"/>
    <property type="match status" value="1"/>
</dbReference>
<evidence type="ECO:0000256" key="1">
    <source>
        <dbReference type="SAM" id="MobiDB-lite"/>
    </source>
</evidence>